<evidence type="ECO:0000256" key="1">
    <source>
        <dbReference type="SAM" id="MobiDB-lite"/>
    </source>
</evidence>
<organism evidence="2 3">
    <name type="scientific">Microthyrium microscopicum</name>
    <dbReference type="NCBI Taxonomy" id="703497"/>
    <lineage>
        <taxon>Eukaryota</taxon>
        <taxon>Fungi</taxon>
        <taxon>Dikarya</taxon>
        <taxon>Ascomycota</taxon>
        <taxon>Pezizomycotina</taxon>
        <taxon>Dothideomycetes</taxon>
        <taxon>Dothideomycetes incertae sedis</taxon>
        <taxon>Microthyriales</taxon>
        <taxon>Microthyriaceae</taxon>
        <taxon>Microthyrium</taxon>
    </lineage>
</organism>
<dbReference type="OrthoDB" id="5357075at2759"/>
<evidence type="ECO:0000313" key="2">
    <source>
        <dbReference type="EMBL" id="KAF2669696.1"/>
    </source>
</evidence>
<protein>
    <submittedName>
        <fullName evidence="2">Uncharacterized protein</fullName>
    </submittedName>
</protein>
<feature type="region of interest" description="Disordered" evidence="1">
    <location>
        <begin position="229"/>
        <end position="262"/>
    </location>
</feature>
<dbReference type="EMBL" id="MU004235">
    <property type="protein sequence ID" value="KAF2669696.1"/>
    <property type="molecule type" value="Genomic_DNA"/>
</dbReference>
<feature type="region of interest" description="Disordered" evidence="1">
    <location>
        <begin position="79"/>
        <end position="102"/>
    </location>
</feature>
<proteinExistence type="predicted"/>
<reference evidence="2" key="1">
    <citation type="journal article" date="2020" name="Stud. Mycol.">
        <title>101 Dothideomycetes genomes: a test case for predicting lifestyles and emergence of pathogens.</title>
        <authorList>
            <person name="Haridas S."/>
            <person name="Albert R."/>
            <person name="Binder M."/>
            <person name="Bloem J."/>
            <person name="Labutti K."/>
            <person name="Salamov A."/>
            <person name="Andreopoulos B."/>
            <person name="Baker S."/>
            <person name="Barry K."/>
            <person name="Bills G."/>
            <person name="Bluhm B."/>
            <person name="Cannon C."/>
            <person name="Castanera R."/>
            <person name="Culley D."/>
            <person name="Daum C."/>
            <person name="Ezra D."/>
            <person name="Gonzalez J."/>
            <person name="Henrissat B."/>
            <person name="Kuo A."/>
            <person name="Liang C."/>
            <person name="Lipzen A."/>
            <person name="Lutzoni F."/>
            <person name="Magnuson J."/>
            <person name="Mondo S."/>
            <person name="Nolan M."/>
            <person name="Ohm R."/>
            <person name="Pangilinan J."/>
            <person name="Park H.-J."/>
            <person name="Ramirez L."/>
            <person name="Alfaro M."/>
            <person name="Sun H."/>
            <person name="Tritt A."/>
            <person name="Yoshinaga Y."/>
            <person name="Zwiers L.-H."/>
            <person name="Turgeon B."/>
            <person name="Goodwin S."/>
            <person name="Spatafora J."/>
            <person name="Crous P."/>
            <person name="Grigoriev I."/>
        </authorList>
    </citation>
    <scope>NUCLEOTIDE SEQUENCE</scope>
    <source>
        <strain evidence="2">CBS 115976</strain>
    </source>
</reference>
<dbReference type="Proteomes" id="UP000799302">
    <property type="component" value="Unassembled WGS sequence"/>
</dbReference>
<evidence type="ECO:0000313" key="3">
    <source>
        <dbReference type="Proteomes" id="UP000799302"/>
    </source>
</evidence>
<feature type="compositionally biased region" description="Polar residues" evidence="1">
    <location>
        <begin position="229"/>
        <end position="249"/>
    </location>
</feature>
<gene>
    <name evidence="2" type="ORF">BT63DRAFT_440290</name>
</gene>
<name>A0A6A6UDJ4_9PEZI</name>
<feature type="compositionally biased region" description="Pro residues" evidence="1">
    <location>
        <begin position="83"/>
        <end position="97"/>
    </location>
</feature>
<keyword evidence="3" id="KW-1185">Reference proteome</keyword>
<sequence>MFYPVLNHHCPRCSYDTPIPVSASVFSETQHCSHCGTSNLGISVSSPQLKEKESSTMWQPQQPGQQDELAGLFARTMNLDTMTPPPDPQLQAPPPPFEEPKEDESKQIVYTSMHYNHSRHVVPIRFHRTEETTPEPQLPLTDEEMFGLLVQNSIDPHSLFASQVHLLRHADGEQRLRLLELWRISPPNVGSYDLSKQQQSWTTTTMQQEEELAKQRYERMMEERSFGVTRNMNSNPDLSNGPGLTTGTLDITPPERPATAPGTKTIYAEPYMASGYEYLAKREYEQSCQPRYSQATDPVYIAFGQNTTPVTETFDIGQDQEMEL</sequence>
<dbReference type="AlphaFoldDB" id="A0A6A6UDJ4"/>
<accession>A0A6A6UDJ4</accession>